<evidence type="ECO:0000313" key="15">
    <source>
        <dbReference type="EMBL" id="HCO69885.1"/>
    </source>
</evidence>
<dbReference type="AlphaFoldDB" id="A0A3D3TP74"/>
<feature type="domain" description="DNA-directed RNA polymerase RpoA/D/Rpb3-type" evidence="14">
    <location>
        <begin position="32"/>
        <end position="240"/>
    </location>
</feature>
<dbReference type="SUPFAM" id="SSF55257">
    <property type="entry name" value="RBP11-like subunits of RNA polymerase"/>
    <property type="match status" value="1"/>
</dbReference>
<evidence type="ECO:0000256" key="3">
    <source>
        <dbReference type="ARBA" id="ARBA00015972"/>
    </source>
</evidence>
<accession>A0A3D3TP74</accession>
<evidence type="ECO:0000256" key="2">
    <source>
        <dbReference type="ARBA" id="ARBA00012418"/>
    </source>
</evidence>
<organism evidence="15 16">
    <name type="scientific">Mesotoga infera</name>
    <dbReference type="NCBI Taxonomy" id="1236046"/>
    <lineage>
        <taxon>Bacteria</taxon>
        <taxon>Thermotogati</taxon>
        <taxon>Thermotogota</taxon>
        <taxon>Thermotogae</taxon>
        <taxon>Kosmotogales</taxon>
        <taxon>Kosmotogaceae</taxon>
        <taxon>Mesotoga</taxon>
    </lineage>
</organism>
<evidence type="ECO:0000256" key="9">
    <source>
        <dbReference type="ARBA" id="ARBA00033070"/>
    </source>
</evidence>
<dbReference type="EC" id="2.7.7.6" evidence="2 12"/>
<dbReference type="NCBIfam" id="NF003519">
    <property type="entry name" value="PRK05182.2-5"/>
    <property type="match status" value="1"/>
</dbReference>
<dbReference type="NCBIfam" id="NF003513">
    <property type="entry name" value="PRK05182.1-2"/>
    <property type="match status" value="1"/>
</dbReference>
<feature type="region of interest" description="Alpha N-terminal domain (alpha-NTD)" evidence="12">
    <location>
        <begin position="1"/>
        <end position="256"/>
    </location>
</feature>
<keyword evidence="4 12" id="KW-0240">DNA-directed RNA polymerase</keyword>
<comment type="function">
    <text evidence="12">DNA-dependent RNA polymerase catalyzes the transcription of DNA into RNA using the four ribonucleoside triphosphates as substrates.</text>
</comment>
<dbReference type="Proteomes" id="UP000264215">
    <property type="component" value="Unassembled WGS sequence"/>
</dbReference>
<dbReference type="InterPro" id="IPR011773">
    <property type="entry name" value="DNA-dir_RpoA"/>
</dbReference>
<dbReference type="Gene3D" id="1.10.150.20">
    <property type="entry name" value="5' to 3' exonuclease, C-terminal subdomain"/>
    <property type="match status" value="1"/>
</dbReference>
<dbReference type="InterPro" id="IPR011262">
    <property type="entry name" value="DNA-dir_RNA_pol_insert"/>
</dbReference>
<protein>
    <recommendedName>
        <fullName evidence="3 12">DNA-directed RNA polymerase subunit alpha</fullName>
        <shortName evidence="12">RNAP subunit alpha</shortName>
        <ecNumber evidence="2 12">2.7.7.6</ecNumber>
    </recommendedName>
    <alternativeName>
        <fullName evidence="9 12">RNA polymerase subunit alpha</fullName>
    </alternativeName>
    <alternativeName>
        <fullName evidence="8 12">Transcriptase subunit alpha</fullName>
    </alternativeName>
</protein>
<evidence type="ECO:0000259" key="14">
    <source>
        <dbReference type="SMART" id="SM00662"/>
    </source>
</evidence>
<dbReference type="SMART" id="SM00662">
    <property type="entry name" value="RPOLD"/>
    <property type="match status" value="1"/>
</dbReference>
<dbReference type="GO" id="GO:0003677">
    <property type="term" value="F:DNA binding"/>
    <property type="evidence" value="ECO:0007669"/>
    <property type="project" value="UniProtKB-UniRule"/>
</dbReference>
<dbReference type="Gene3D" id="2.170.120.12">
    <property type="entry name" value="DNA-directed RNA polymerase, insert domain"/>
    <property type="match status" value="1"/>
</dbReference>
<sequence length="348" mass="39115">MCARILGEIMLTSIMPKNLRIEEEREDENSYFTRFILSPMERGYATTIGNSLRRVLLSSIPSMAITRLKVPGKYHEYDVIDGVKEDILEIILNFKKVQLKPALEFSDAVKLTLEKAGPGVITAGDIKTPTGVEVVNPSQYIATLNSDSVVYIELFAEIGRGFVPVSEMEIEHDVEMIYIDGIFSPVMKVNFQTENVRVGKRTDYDKLVLDVWTKKSITPSDALMRATDILMRHFEVVSSGLGQPSLGLTGSTTEPEEDETIVEETEVSTEAPQTEERDSNSLAAKKVEELDLSVRSLNCLKRDKINTIGDLLDKSEADLLKIRNFGEKSMLEVVKKMRDKFNIVLKKE</sequence>
<dbReference type="GO" id="GO:0046983">
    <property type="term" value="F:protein dimerization activity"/>
    <property type="evidence" value="ECO:0007669"/>
    <property type="project" value="InterPro"/>
</dbReference>
<evidence type="ECO:0000256" key="7">
    <source>
        <dbReference type="ARBA" id="ARBA00023163"/>
    </source>
</evidence>
<keyword evidence="7 12" id="KW-0804">Transcription</keyword>
<dbReference type="InterPro" id="IPR036603">
    <property type="entry name" value="RBP11-like"/>
</dbReference>
<dbReference type="InterPro" id="IPR011260">
    <property type="entry name" value="RNAP_asu_C"/>
</dbReference>
<comment type="caution">
    <text evidence="15">The sequence shown here is derived from an EMBL/GenBank/DDBJ whole genome shotgun (WGS) entry which is preliminary data.</text>
</comment>
<feature type="compositionally biased region" description="Acidic residues" evidence="13">
    <location>
        <begin position="254"/>
        <end position="267"/>
    </location>
</feature>
<gene>
    <name evidence="12" type="primary">rpoA</name>
    <name evidence="15" type="ORF">DIT26_04770</name>
</gene>
<evidence type="ECO:0000256" key="6">
    <source>
        <dbReference type="ARBA" id="ARBA00022695"/>
    </source>
</evidence>
<dbReference type="InterPro" id="IPR036643">
    <property type="entry name" value="RNApol_insert_sf"/>
</dbReference>
<dbReference type="SUPFAM" id="SSF56553">
    <property type="entry name" value="Insert subdomain of RNA polymerase alpha subunit"/>
    <property type="match status" value="1"/>
</dbReference>
<name>A0A3D3TP74_9BACT</name>
<dbReference type="Pfam" id="PF01000">
    <property type="entry name" value="RNA_pol_A_bac"/>
    <property type="match status" value="1"/>
</dbReference>
<dbReference type="GO" id="GO:0003899">
    <property type="term" value="F:DNA-directed RNA polymerase activity"/>
    <property type="evidence" value="ECO:0007669"/>
    <property type="project" value="UniProtKB-UniRule"/>
</dbReference>
<reference evidence="15 16" key="1">
    <citation type="journal article" date="2018" name="Nat. Biotechnol.">
        <title>A standardized bacterial taxonomy based on genome phylogeny substantially revises the tree of life.</title>
        <authorList>
            <person name="Parks D.H."/>
            <person name="Chuvochina M."/>
            <person name="Waite D.W."/>
            <person name="Rinke C."/>
            <person name="Skarshewski A."/>
            <person name="Chaumeil P.A."/>
            <person name="Hugenholtz P."/>
        </authorList>
    </citation>
    <scope>NUCLEOTIDE SEQUENCE [LARGE SCALE GENOMIC DNA]</scope>
    <source>
        <strain evidence="15">UBA9905</strain>
    </source>
</reference>
<feature type="region of interest" description="Alpha C-terminal domain (alpha-CTD)" evidence="12">
    <location>
        <begin position="279"/>
        <end position="348"/>
    </location>
</feature>
<dbReference type="GO" id="GO:0006351">
    <property type="term" value="P:DNA-templated transcription"/>
    <property type="evidence" value="ECO:0007669"/>
    <property type="project" value="UniProtKB-UniRule"/>
</dbReference>
<evidence type="ECO:0000256" key="13">
    <source>
        <dbReference type="SAM" id="MobiDB-lite"/>
    </source>
</evidence>
<dbReference type="Pfam" id="PF03118">
    <property type="entry name" value="RNA_pol_A_CTD"/>
    <property type="match status" value="1"/>
</dbReference>
<keyword evidence="5 12" id="KW-0808">Transferase</keyword>
<comment type="subunit">
    <text evidence="11 12">Homodimer. The RNAP catalytic core consists of 2 alpha, 1 beta, 1 beta' and 1 omega subunit. When a sigma factor is associated with the core the holoenzyme is formed, which can initiate transcription.</text>
</comment>
<evidence type="ECO:0000313" key="16">
    <source>
        <dbReference type="Proteomes" id="UP000264215"/>
    </source>
</evidence>
<dbReference type="NCBIfam" id="TIGR02027">
    <property type="entry name" value="rpoA"/>
    <property type="match status" value="1"/>
</dbReference>
<dbReference type="SUPFAM" id="SSF47789">
    <property type="entry name" value="C-terminal domain of RNA polymerase alpha subunit"/>
    <property type="match status" value="1"/>
</dbReference>
<dbReference type="HAMAP" id="MF_00059">
    <property type="entry name" value="RNApol_bact_RpoA"/>
    <property type="match status" value="1"/>
</dbReference>
<dbReference type="CDD" id="cd06928">
    <property type="entry name" value="RNAP_alpha_NTD"/>
    <property type="match status" value="1"/>
</dbReference>
<dbReference type="Pfam" id="PF01193">
    <property type="entry name" value="RNA_pol_L"/>
    <property type="match status" value="1"/>
</dbReference>
<evidence type="ECO:0000256" key="4">
    <source>
        <dbReference type="ARBA" id="ARBA00022478"/>
    </source>
</evidence>
<dbReference type="GO" id="GO:0005737">
    <property type="term" value="C:cytoplasm"/>
    <property type="evidence" value="ECO:0007669"/>
    <property type="project" value="UniProtKB-ARBA"/>
</dbReference>
<dbReference type="Gene3D" id="3.30.1360.10">
    <property type="entry name" value="RNA polymerase, RBP11-like subunit"/>
    <property type="match status" value="1"/>
</dbReference>
<evidence type="ECO:0000256" key="10">
    <source>
        <dbReference type="ARBA" id="ARBA00048552"/>
    </source>
</evidence>
<proteinExistence type="inferred from homology"/>
<comment type="catalytic activity">
    <reaction evidence="10 12">
        <text>RNA(n) + a ribonucleoside 5'-triphosphate = RNA(n+1) + diphosphate</text>
        <dbReference type="Rhea" id="RHEA:21248"/>
        <dbReference type="Rhea" id="RHEA-COMP:14527"/>
        <dbReference type="Rhea" id="RHEA-COMP:17342"/>
        <dbReference type="ChEBI" id="CHEBI:33019"/>
        <dbReference type="ChEBI" id="CHEBI:61557"/>
        <dbReference type="ChEBI" id="CHEBI:140395"/>
        <dbReference type="EC" id="2.7.7.6"/>
    </reaction>
</comment>
<evidence type="ECO:0000256" key="1">
    <source>
        <dbReference type="ARBA" id="ARBA00007123"/>
    </source>
</evidence>
<dbReference type="FunFam" id="2.170.120.12:FF:000001">
    <property type="entry name" value="DNA-directed RNA polymerase subunit alpha"/>
    <property type="match status" value="1"/>
</dbReference>
<comment type="similarity">
    <text evidence="1 12">Belongs to the RNA polymerase alpha chain family.</text>
</comment>
<evidence type="ECO:0000256" key="12">
    <source>
        <dbReference type="HAMAP-Rule" id="MF_00059"/>
    </source>
</evidence>
<dbReference type="EMBL" id="DQBS01000114">
    <property type="protein sequence ID" value="HCO69885.1"/>
    <property type="molecule type" value="Genomic_DNA"/>
</dbReference>
<evidence type="ECO:0000256" key="11">
    <source>
        <dbReference type="ARBA" id="ARBA00066029"/>
    </source>
</evidence>
<keyword evidence="6 12" id="KW-0548">Nucleotidyltransferase</keyword>
<evidence type="ECO:0000256" key="8">
    <source>
        <dbReference type="ARBA" id="ARBA00032524"/>
    </source>
</evidence>
<feature type="region of interest" description="Disordered" evidence="13">
    <location>
        <begin position="245"/>
        <end position="281"/>
    </location>
</feature>
<comment type="domain">
    <text evidence="12">The N-terminal domain is essential for RNAP assembly and basal transcription, whereas the C-terminal domain is involved in interaction with transcriptional regulators and with upstream promoter elements.</text>
</comment>
<dbReference type="GO" id="GO:0000428">
    <property type="term" value="C:DNA-directed RNA polymerase complex"/>
    <property type="evidence" value="ECO:0007669"/>
    <property type="project" value="UniProtKB-KW"/>
</dbReference>
<dbReference type="InterPro" id="IPR011263">
    <property type="entry name" value="DNA-dir_RNA_pol_RpoA/D/Rpb3"/>
</dbReference>
<evidence type="ECO:0000256" key="5">
    <source>
        <dbReference type="ARBA" id="ARBA00022679"/>
    </source>
</evidence>